<proteinExistence type="inferred from homology"/>
<feature type="domain" description="Alpha-D-phosphohexomutase alpha/beta/alpha" evidence="15">
    <location>
        <begin position="319"/>
        <end position="445"/>
    </location>
</feature>
<evidence type="ECO:0000256" key="4">
    <source>
        <dbReference type="ARBA" id="ARBA00010231"/>
    </source>
</evidence>
<organism evidence="16 17">
    <name type="scientific">Clostridium cylindrosporum DSM 605</name>
    <dbReference type="NCBI Taxonomy" id="1121307"/>
    <lineage>
        <taxon>Bacteria</taxon>
        <taxon>Bacillati</taxon>
        <taxon>Bacillota</taxon>
        <taxon>Clostridia</taxon>
        <taxon>Eubacteriales</taxon>
        <taxon>Clostridiaceae</taxon>
        <taxon>Clostridium</taxon>
    </lineage>
</organism>
<dbReference type="Pfam" id="PF02878">
    <property type="entry name" value="PGM_PMM_I"/>
    <property type="match status" value="1"/>
</dbReference>
<evidence type="ECO:0000256" key="8">
    <source>
        <dbReference type="ARBA" id="ARBA00023235"/>
    </source>
</evidence>
<dbReference type="EMBL" id="LFVU01000006">
    <property type="protein sequence ID" value="KMT22620.1"/>
    <property type="molecule type" value="Genomic_DNA"/>
</dbReference>
<dbReference type="Pfam" id="PF02880">
    <property type="entry name" value="PGM_PMM_III"/>
    <property type="match status" value="1"/>
</dbReference>
<comment type="caution">
    <text evidence="16">The sequence shown here is derived from an EMBL/GenBank/DDBJ whole genome shotgun (WGS) entry which is preliminary data.</text>
</comment>
<comment type="similarity">
    <text evidence="4 12">Belongs to the phosphohexose mutase family.</text>
</comment>
<dbReference type="GO" id="GO:0006166">
    <property type="term" value="P:purine ribonucleoside salvage"/>
    <property type="evidence" value="ECO:0007669"/>
    <property type="project" value="TreeGrafter"/>
</dbReference>
<evidence type="ECO:0000256" key="3">
    <source>
        <dbReference type="ARBA" id="ARBA00005189"/>
    </source>
</evidence>
<dbReference type="GO" id="GO:0000287">
    <property type="term" value="F:magnesium ion binding"/>
    <property type="evidence" value="ECO:0007669"/>
    <property type="project" value="InterPro"/>
</dbReference>
<evidence type="ECO:0000256" key="2">
    <source>
        <dbReference type="ARBA" id="ARBA00005164"/>
    </source>
</evidence>
<sequence length="562" mass="64124">MDIERLCNEWKTFDKDTENELDFLNSEEIEDRFYKEIKFGTGGIRGKIGAGTNRINYYTIARATRGVSNFLIKNFEKPSVVIAYDSRKFSLEFSLLSAYVFSSYGIKVKVFKEPTPTPILSYAVRRLNASIGIVITASHNPKEYNGYKVYGEDGGQIIKKVSDEIFSEISKLDYKFDIKSFKNVMLNNEVDFHYVDNFVLDEYIDNVYKLSHNKSLIRRMGDRIKVVYTPLHGTGGEPIKRVFDKLGFSNLYFVKSQRYPDGNFPTVTCPNPEEKDVFDLAVRVGMEKKAEILIATDPDCDRVGVMVRDKKGEYTPLTGNQIGTILTYYILSQLSDKGEINNNYVIVKTIVTTDITKAICDDFNVKMESVLTGFKYIGERIKEYEGKKDKEFLLGFEESYGYLVGSFVRDKDAVIASSLICEMALYYKGLNMSLLDVMDKIYKKYGYYKEKLLSFVLDGKDGENTIRIIMEKVIDNDFIKSIGIENCTLLDYRKGIDSLPCENVVSIESSRGKITIRPSGTEPKIKFYISSKGKTCDEALDYISEFEGIVNKMMKIVHNIGD</sequence>
<keyword evidence="7 12" id="KW-0460">Magnesium</keyword>
<comment type="pathway">
    <text evidence="3">Lipid metabolism.</text>
</comment>
<dbReference type="PRINTS" id="PR00509">
    <property type="entry name" value="PGMPMM"/>
</dbReference>
<dbReference type="PANTHER" id="PTHR45745">
    <property type="entry name" value="PHOSPHOMANNOMUTASE 45A"/>
    <property type="match status" value="1"/>
</dbReference>
<dbReference type="Proteomes" id="UP000036756">
    <property type="component" value="Unassembled WGS sequence"/>
</dbReference>
<evidence type="ECO:0000256" key="7">
    <source>
        <dbReference type="ARBA" id="ARBA00022842"/>
    </source>
</evidence>
<dbReference type="RefSeq" id="WP_048569828.1">
    <property type="nucleotide sequence ID" value="NZ_LFVU01000006.1"/>
</dbReference>
<evidence type="ECO:0000259" key="13">
    <source>
        <dbReference type="Pfam" id="PF02878"/>
    </source>
</evidence>
<protein>
    <recommendedName>
        <fullName evidence="9">Phosphoglucomutase</fullName>
    </recommendedName>
    <alternativeName>
        <fullName evidence="11">Alpha-phosphoglucomutase</fullName>
    </alternativeName>
    <alternativeName>
        <fullName evidence="10">Glucose phosphomutase</fullName>
    </alternativeName>
</protein>
<evidence type="ECO:0000256" key="11">
    <source>
        <dbReference type="ARBA" id="ARBA00041467"/>
    </source>
</evidence>
<dbReference type="InterPro" id="IPR005845">
    <property type="entry name" value="A-D-PHexomutase_a/b/a-II"/>
</dbReference>
<accession>A0A0J8D9A9</accession>
<evidence type="ECO:0000256" key="12">
    <source>
        <dbReference type="RuleBase" id="RU004326"/>
    </source>
</evidence>
<evidence type="ECO:0000256" key="9">
    <source>
        <dbReference type="ARBA" id="ARBA00039995"/>
    </source>
</evidence>
<evidence type="ECO:0000313" key="16">
    <source>
        <dbReference type="EMBL" id="KMT22620.1"/>
    </source>
</evidence>
<dbReference type="InterPro" id="IPR036900">
    <property type="entry name" value="A-D-PHexomutase_C_sf"/>
</dbReference>
<dbReference type="InterPro" id="IPR016055">
    <property type="entry name" value="A-D-PHexomutase_a/b/a-I/II/III"/>
</dbReference>
<dbReference type="Gene3D" id="3.40.120.10">
    <property type="entry name" value="Alpha-D-Glucose-1,6-Bisphosphate, subunit A, domain 3"/>
    <property type="match status" value="3"/>
</dbReference>
<dbReference type="InterPro" id="IPR005846">
    <property type="entry name" value="A-D-PHexomutase_a/b/a-III"/>
</dbReference>
<dbReference type="InterPro" id="IPR005841">
    <property type="entry name" value="Alpha-D-phosphohexomutase_SF"/>
</dbReference>
<evidence type="ECO:0000259" key="14">
    <source>
        <dbReference type="Pfam" id="PF02879"/>
    </source>
</evidence>
<dbReference type="InterPro" id="IPR016066">
    <property type="entry name" value="A-D-PHexomutase_CS"/>
</dbReference>
<name>A0A0J8D9A9_CLOCY</name>
<keyword evidence="6 12" id="KW-0479">Metal-binding</keyword>
<evidence type="ECO:0000256" key="6">
    <source>
        <dbReference type="ARBA" id="ARBA00022723"/>
    </source>
</evidence>
<evidence type="ECO:0000313" key="17">
    <source>
        <dbReference type="Proteomes" id="UP000036756"/>
    </source>
</evidence>
<evidence type="ECO:0000259" key="15">
    <source>
        <dbReference type="Pfam" id="PF02880"/>
    </source>
</evidence>
<dbReference type="PATRIC" id="fig|1121307.3.peg.2634"/>
<dbReference type="STRING" id="1121307.CLCY_9c00510"/>
<comment type="pathway">
    <text evidence="2">Glycolipid metabolism; diglucosyl-diacylglycerol biosynthesis.</text>
</comment>
<dbReference type="Pfam" id="PF02879">
    <property type="entry name" value="PGM_PMM_II"/>
    <property type="match status" value="1"/>
</dbReference>
<gene>
    <name evidence="16" type="primary">pgcA</name>
    <name evidence="16" type="ORF">CLCY_9c00510</name>
</gene>
<keyword evidence="5" id="KW-0597">Phosphoprotein</keyword>
<dbReference type="AlphaFoldDB" id="A0A0J8D9A9"/>
<dbReference type="GO" id="GO:0008973">
    <property type="term" value="F:phosphopentomutase activity"/>
    <property type="evidence" value="ECO:0007669"/>
    <property type="project" value="TreeGrafter"/>
</dbReference>
<comment type="cofactor">
    <cofactor evidence="1">
        <name>Mg(2+)</name>
        <dbReference type="ChEBI" id="CHEBI:18420"/>
    </cofactor>
</comment>
<dbReference type="PANTHER" id="PTHR45745:SF1">
    <property type="entry name" value="PHOSPHOGLUCOMUTASE 2B-RELATED"/>
    <property type="match status" value="1"/>
</dbReference>
<dbReference type="SUPFAM" id="SSF55957">
    <property type="entry name" value="Phosphoglucomutase, C-terminal domain"/>
    <property type="match status" value="1"/>
</dbReference>
<dbReference type="Gene3D" id="3.30.310.50">
    <property type="entry name" value="Alpha-D-phosphohexomutase, C-terminal domain"/>
    <property type="match status" value="1"/>
</dbReference>
<dbReference type="InterPro" id="IPR005844">
    <property type="entry name" value="A-D-PHexomutase_a/b/a-I"/>
</dbReference>
<keyword evidence="17" id="KW-1185">Reference proteome</keyword>
<feature type="domain" description="Alpha-D-phosphohexomutase alpha/beta/alpha" evidence="14">
    <location>
        <begin position="201"/>
        <end position="312"/>
    </location>
</feature>
<dbReference type="SUPFAM" id="SSF53738">
    <property type="entry name" value="Phosphoglucomutase, first 3 domains"/>
    <property type="match status" value="3"/>
</dbReference>
<evidence type="ECO:0000256" key="10">
    <source>
        <dbReference type="ARBA" id="ARBA00041398"/>
    </source>
</evidence>
<dbReference type="OrthoDB" id="9806956at2"/>
<dbReference type="PROSITE" id="PS00710">
    <property type="entry name" value="PGM_PMM"/>
    <property type="match status" value="1"/>
</dbReference>
<evidence type="ECO:0000256" key="1">
    <source>
        <dbReference type="ARBA" id="ARBA00001946"/>
    </source>
</evidence>
<dbReference type="CDD" id="cd05799">
    <property type="entry name" value="PGM2"/>
    <property type="match status" value="1"/>
</dbReference>
<feature type="domain" description="Alpha-D-phosphohexomutase alpha/beta/alpha" evidence="13">
    <location>
        <begin position="37"/>
        <end position="173"/>
    </location>
</feature>
<evidence type="ECO:0000256" key="5">
    <source>
        <dbReference type="ARBA" id="ARBA00022553"/>
    </source>
</evidence>
<dbReference type="GO" id="GO:0005975">
    <property type="term" value="P:carbohydrate metabolic process"/>
    <property type="evidence" value="ECO:0007669"/>
    <property type="project" value="InterPro"/>
</dbReference>
<keyword evidence="8 16" id="KW-0413">Isomerase</keyword>
<reference evidence="16 17" key="1">
    <citation type="submission" date="2015-06" db="EMBL/GenBank/DDBJ databases">
        <title>Draft genome sequence of the purine-degrading Clostridium cylindrosporum HC-1 (DSM 605).</title>
        <authorList>
            <person name="Poehlein A."/>
            <person name="Schiel-Bengelsdorf B."/>
            <person name="Bengelsdorf F."/>
            <person name="Daniel R."/>
            <person name="Duerre P."/>
        </authorList>
    </citation>
    <scope>NUCLEOTIDE SEQUENCE [LARGE SCALE GENOMIC DNA]</scope>
    <source>
        <strain evidence="16 17">DSM 605</strain>
    </source>
</reference>